<organism evidence="1 2">
    <name type="scientific">Pangasianodon gigas</name>
    <name type="common">Mekong giant catfish</name>
    <name type="synonym">Pangasius gigas</name>
    <dbReference type="NCBI Taxonomy" id="30993"/>
    <lineage>
        <taxon>Eukaryota</taxon>
        <taxon>Metazoa</taxon>
        <taxon>Chordata</taxon>
        <taxon>Craniata</taxon>
        <taxon>Vertebrata</taxon>
        <taxon>Euteleostomi</taxon>
        <taxon>Actinopterygii</taxon>
        <taxon>Neopterygii</taxon>
        <taxon>Teleostei</taxon>
        <taxon>Ostariophysi</taxon>
        <taxon>Siluriformes</taxon>
        <taxon>Pangasiidae</taxon>
        <taxon>Pangasianodon</taxon>
    </lineage>
</organism>
<sequence>MDKTWARNGKDPAHGGAENALISSLPCNPTLISGALIVGAWRCVQSVNSLLVLWSCTLVQEWTVCIAEEENKSPTKSVNPCCYYPCQNRGICMRYGLDRYQCDCTRTGYYGENCTTPEFWSRVYELMKPSPDVIHYILTHFHWIWSLINKTFLRDWLMYKVLTVRSDLIPSPPTYNSKYGYLNWESYSNTTYYTRILPPVPLDCPTPMGTKGKVELPDPKLLVEKFLLRREFRPDPQGTNLMFGFFAQHFTHQFFKTHNRMGLGFTKGLGHGVDAGHIYGDNLERQLSLRLHKDGKLKYQMINGDMYPPTVAETNVNMHYPASVPPEKQMAIGHEVFGLLPGLSMYATLWLREHNRVCDILKKEHPTWGDEQLFQTTRLIIIGETIRIVIEDYVQHLSGYQLKLKFDPSLLFSSRFQYQNRIAVEFNQLYHWHPLMPNSFFIDGTEISYSDFMFNTSTLTYYGVEKLVQAFSTQPAGQVGGGRNIAHVVAGVAEGVIKESRQLRLQPFNEYRKRFNLKPYKSFSEFAADKEIARELEELYGDIDAMEFYPALLLEKTRPGAIFGQSMVEMGAPFSLKGLMGNPICSPEYWKPSTFGGQTGFDIVNSATLQRLVCLNTKWCPYVSFHVPPPGYQQKKSVDSHAEL</sequence>
<keyword evidence="2" id="KW-1185">Reference proteome</keyword>
<dbReference type="EMBL" id="CM040477">
    <property type="protein sequence ID" value="MCI4392570.1"/>
    <property type="molecule type" value="Genomic_DNA"/>
</dbReference>
<evidence type="ECO:0000313" key="2">
    <source>
        <dbReference type="Proteomes" id="UP000829447"/>
    </source>
</evidence>
<comment type="caution">
    <text evidence="1">The sequence shown here is derived from an EMBL/GenBank/DDBJ whole genome shotgun (WGS) entry which is preliminary data.</text>
</comment>
<dbReference type="Proteomes" id="UP000829447">
    <property type="component" value="Linkage Group LG24"/>
</dbReference>
<gene>
    <name evidence="1" type="ORF">PGIGA_G00147470</name>
</gene>
<protein>
    <submittedName>
        <fullName evidence="1">Uncharacterized protein</fullName>
    </submittedName>
</protein>
<proteinExistence type="predicted"/>
<name>A0ACC5XMZ6_PANGG</name>
<accession>A0ACC5XMZ6</accession>
<reference evidence="1 2" key="1">
    <citation type="journal article" date="2022" name="bioRxiv">
        <title>An ancient truncated duplication of the anti-Mullerian hormone receptor type 2 gene is a potential conserved master sex determinant in the Pangasiidae catfish family.</title>
        <authorList>
            <person name="Wen M."/>
            <person name="Pan Q."/>
            <person name="Jouanno E."/>
            <person name="Montfort J."/>
            <person name="Zahm M."/>
            <person name="Cabau C."/>
            <person name="Klopp C."/>
            <person name="Iampietro C."/>
            <person name="Roques C."/>
            <person name="Bouchez O."/>
            <person name="Castinel A."/>
            <person name="Donnadieu C."/>
            <person name="Parrinello H."/>
            <person name="Poncet C."/>
            <person name="Belmonte E."/>
            <person name="Gautier V."/>
            <person name="Avarre J.-C."/>
            <person name="Dugue R."/>
            <person name="Gustiano R."/>
            <person name="Ha T.T.T."/>
            <person name="Campet M."/>
            <person name="Sriphairoj K."/>
            <person name="Ribolli J."/>
            <person name="de Almeida F.L."/>
            <person name="Desvignes T."/>
            <person name="Postlethwait J.H."/>
            <person name="Bucao C.F."/>
            <person name="Robinson-Rechavi M."/>
            <person name="Bobe J."/>
            <person name="Herpin A."/>
            <person name="Guiguen Y."/>
        </authorList>
    </citation>
    <scope>NUCLEOTIDE SEQUENCE [LARGE SCALE GENOMIC DNA]</scope>
    <source>
        <strain evidence="1">YG-Dec2019</strain>
    </source>
</reference>
<evidence type="ECO:0000313" key="1">
    <source>
        <dbReference type="EMBL" id="MCI4392570.1"/>
    </source>
</evidence>